<dbReference type="AlphaFoldDB" id="A0A1M4XVP1"/>
<keyword evidence="1" id="KW-1133">Transmembrane helix</keyword>
<dbReference type="Proteomes" id="UP000184035">
    <property type="component" value="Unassembled WGS sequence"/>
</dbReference>
<accession>A0A1M4XVP1</accession>
<gene>
    <name evidence="2" type="ORF">SAMN05443638_12135</name>
</gene>
<sequence>MVIGIILIGVGLICCALGIGTYIKQIPPFLMTNYIIGTKTEKNKLKNNIELCRFSGILLGLLGISGILAGTSLLANITFIRYIAIVIVFIDVIYGLFKIIKGEMEH</sequence>
<keyword evidence="1" id="KW-0472">Membrane</keyword>
<feature type="transmembrane region" description="Helical" evidence="1">
    <location>
        <begin position="6"/>
        <end position="23"/>
    </location>
</feature>
<reference evidence="2 3" key="1">
    <citation type="submission" date="2016-11" db="EMBL/GenBank/DDBJ databases">
        <authorList>
            <person name="Jaros S."/>
            <person name="Januszkiewicz K."/>
            <person name="Wedrychowicz H."/>
        </authorList>
    </citation>
    <scope>NUCLEOTIDE SEQUENCE [LARGE SCALE GENOMIC DNA]</scope>
    <source>
        <strain evidence="2 3">DSM 2631</strain>
    </source>
</reference>
<proteinExistence type="predicted"/>
<feature type="transmembrane region" description="Helical" evidence="1">
    <location>
        <begin position="51"/>
        <end position="73"/>
    </location>
</feature>
<evidence type="ECO:0000313" key="3">
    <source>
        <dbReference type="Proteomes" id="UP000184035"/>
    </source>
</evidence>
<keyword evidence="3" id="KW-1185">Reference proteome</keyword>
<dbReference type="EMBL" id="FQVM01000021">
    <property type="protein sequence ID" value="SHE97551.1"/>
    <property type="molecule type" value="Genomic_DNA"/>
</dbReference>
<name>A0A1M4XVP1_9CLOT</name>
<feature type="transmembrane region" description="Helical" evidence="1">
    <location>
        <begin position="79"/>
        <end position="97"/>
    </location>
</feature>
<evidence type="ECO:0000313" key="2">
    <source>
        <dbReference type="EMBL" id="SHE97551.1"/>
    </source>
</evidence>
<organism evidence="2 3">
    <name type="scientific">Clostridium fallax</name>
    <dbReference type="NCBI Taxonomy" id="1533"/>
    <lineage>
        <taxon>Bacteria</taxon>
        <taxon>Bacillati</taxon>
        <taxon>Bacillota</taxon>
        <taxon>Clostridia</taxon>
        <taxon>Eubacteriales</taxon>
        <taxon>Clostridiaceae</taxon>
        <taxon>Clostridium</taxon>
    </lineage>
</organism>
<dbReference type="RefSeq" id="WP_072896886.1">
    <property type="nucleotide sequence ID" value="NZ_FQVM01000021.1"/>
</dbReference>
<protein>
    <submittedName>
        <fullName evidence="2">Uncharacterized protein</fullName>
    </submittedName>
</protein>
<keyword evidence="1" id="KW-0812">Transmembrane</keyword>
<evidence type="ECO:0000256" key="1">
    <source>
        <dbReference type="SAM" id="Phobius"/>
    </source>
</evidence>